<dbReference type="Pfam" id="PF04654">
    <property type="entry name" value="DUF599"/>
    <property type="match status" value="1"/>
</dbReference>
<keyword evidence="1" id="KW-0812">Transmembrane</keyword>
<name>A0AAW1RPR1_9CHLO</name>
<dbReference type="InterPro" id="IPR006747">
    <property type="entry name" value="DUF599"/>
</dbReference>
<keyword evidence="3" id="KW-1185">Reference proteome</keyword>
<feature type="transmembrane region" description="Helical" evidence="1">
    <location>
        <begin position="12"/>
        <end position="32"/>
    </location>
</feature>
<reference evidence="2 3" key="1">
    <citation type="journal article" date="2024" name="Nat. Commun.">
        <title>Phylogenomics reveals the evolutionary origins of lichenization in chlorophyte algae.</title>
        <authorList>
            <person name="Puginier C."/>
            <person name="Libourel C."/>
            <person name="Otte J."/>
            <person name="Skaloud P."/>
            <person name="Haon M."/>
            <person name="Grisel S."/>
            <person name="Petersen M."/>
            <person name="Berrin J.G."/>
            <person name="Delaux P.M."/>
            <person name="Dal Grande F."/>
            <person name="Keller J."/>
        </authorList>
    </citation>
    <scope>NUCLEOTIDE SEQUENCE [LARGE SCALE GENOMIC DNA]</scope>
    <source>
        <strain evidence="2 3">SAG 2145</strain>
    </source>
</reference>
<evidence type="ECO:0000256" key="1">
    <source>
        <dbReference type="SAM" id="Phobius"/>
    </source>
</evidence>
<comment type="caution">
    <text evidence="2">The sequence shown here is derived from an EMBL/GenBank/DDBJ whole genome shotgun (WGS) entry which is preliminary data.</text>
</comment>
<keyword evidence="1" id="KW-0472">Membrane</keyword>
<dbReference type="EMBL" id="JALJOS010000008">
    <property type="protein sequence ID" value="KAK9835610.1"/>
    <property type="molecule type" value="Genomic_DNA"/>
</dbReference>
<dbReference type="Proteomes" id="UP001438707">
    <property type="component" value="Unassembled WGS sequence"/>
</dbReference>
<accession>A0AAW1RPR1</accession>
<dbReference type="AlphaFoldDB" id="A0AAW1RPR1"/>
<organism evidence="2 3">
    <name type="scientific">Apatococcus lobatus</name>
    <dbReference type="NCBI Taxonomy" id="904363"/>
    <lineage>
        <taxon>Eukaryota</taxon>
        <taxon>Viridiplantae</taxon>
        <taxon>Chlorophyta</taxon>
        <taxon>core chlorophytes</taxon>
        <taxon>Trebouxiophyceae</taxon>
        <taxon>Chlorellales</taxon>
        <taxon>Chlorellaceae</taxon>
        <taxon>Apatococcus</taxon>
    </lineage>
</organism>
<evidence type="ECO:0008006" key="4">
    <source>
        <dbReference type="Google" id="ProtNLM"/>
    </source>
</evidence>
<gene>
    <name evidence="2" type="ORF">WJX74_004191</name>
</gene>
<feature type="transmembrane region" description="Helical" evidence="1">
    <location>
        <begin position="197"/>
        <end position="226"/>
    </location>
</feature>
<proteinExistence type="predicted"/>
<evidence type="ECO:0000313" key="2">
    <source>
        <dbReference type="EMBL" id="KAK9835610.1"/>
    </source>
</evidence>
<feature type="transmembrane region" description="Helical" evidence="1">
    <location>
        <begin position="133"/>
        <end position="155"/>
    </location>
</feature>
<evidence type="ECO:0000313" key="3">
    <source>
        <dbReference type="Proteomes" id="UP001438707"/>
    </source>
</evidence>
<sequence length="278" mass="30307">MNSGQAADVALAALSLAVFLLYHVWLFCLPGLHQKGQIKLGRTRFFNAQDVSKLAMDAWVHCSAQQGENAVGVCETLRNSIWICTLFATAVAYIGARGLTEAFSYSMETPNLFHLDVLNVFNPAPVVPPAVKAGIATCLVIISFLAFALATRNYVWVGFMMTVMNAKYTVPGWHIEGEIIATLRQAELYFSIGTRSIVAFACALAWLPGSIALFVVTLVLTGGLVISDHQRIKPVDDLNAEISKLMADESRDSQQHDLATHHLQVYGFAITPPQLSPV</sequence>
<protein>
    <recommendedName>
        <fullName evidence="4">DUF599 domain-containing protein</fullName>
    </recommendedName>
</protein>
<keyword evidence="1" id="KW-1133">Transmembrane helix</keyword>